<gene>
    <name evidence="2" type="ordered locus">HacjB3_13740</name>
</gene>
<name>D8J7V9_HALJB</name>
<accession>D8J7V9</accession>
<dbReference type="Pfam" id="PF24283">
    <property type="entry name" value="DUF7471"/>
    <property type="match status" value="1"/>
</dbReference>
<dbReference type="InterPro" id="IPR055894">
    <property type="entry name" value="DUF7471"/>
</dbReference>
<keyword evidence="1" id="KW-1133">Transmembrane helix</keyword>
<reference evidence="2 3" key="1">
    <citation type="journal article" date="2010" name="J. Bacteriol.">
        <title>Complete genome sequence of Halalkalicoccus jeotgali B3(T), an extremely halophilic archaeon.</title>
        <authorList>
            <person name="Roh S.W."/>
            <person name="Nam Y.D."/>
            <person name="Nam S.H."/>
            <person name="Choi S.H."/>
            <person name="Park H.S."/>
            <person name="Bae J.W."/>
        </authorList>
    </citation>
    <scope>NUCLEOTIDE SEQUENCE [LARGE SCALE GENOMIC DNA]</scope>
    <source>
        <strain evidence="3">DSM 18796 / CECT 7217 / JCM 14584 / KCTC 4019 / B3</strain>
    </source>
</reference>
<feature type="transmembrane region" description="Helical" evidence="1">
    <location>
        <begin position="83"/>
        <end position="102"/>
    </location>
</feature>
<dbReference type="KEGG" id="hje:HacjB3_13740"/>
<sequence length="113" mass="11745">MNALGAVAQSGWPAAEHTPLLLAVILLAALGTLVLFLIGLAVFARRRSPRYLLVLIALGALVFRTAIGLGTVFSYVPMTLHHLLSHGLDFLIAVAILAAAYLSGPSTPGSADD</sequence>
<keyword evidence="1" id="KW-0472">Membrane</keyword>
<feature type="transmembrane region" description="Helical" evidence="1">
    <location>
        <begin position="20"/>
        <end position="44"/>
    </location>
</feature>
<organism evidence="2 3">
    <name type="scientific">Halalkalicoccus jeotgali (strain DSM 18796 / CECT 7217 / JCM 14584 / KCTC 4019 / B3)</name>
    <dbReference type="NCBI Taxonomy" id="795797"/>
    <lineage>
        <taxon>Archaea</taxon>
        <taxon>Methanobacteriati</taxon>
        <taxon>Methanobacteriota</taxon>
        <taxon>Stenosarchaea group</taxon>
        <taxon>Halobacteria</taxon>
        <taxon>Halobacteriales</taxon>
        <taxon>Halococcaceae</taxon>
        <taxon>Halalkalicoccus</taxon>
    </lineage>
</organism>
<evidence type="ECO:0000313" key="2">
    <source>
        <dbReference type="EMBL" id="ADJ16129.1"/>
    </source>
</evidence>
<dbReference type="EMBL" id="CP002062">
    <property type="protein sequence ID" value="ADJ16129.1"/>
    <property type="molecule type" value="Genomic_DNA"/>
</dbReference>
<feature type="transmembrane region" description="Helical" evidence="1">
    <location>
        <begin position="51"/>
        <end position="77"/>
    </location>
</feature>
<dbReference type="AlphaFoldDB" id="D8J7V9"/>
<keyword evidence="1" id="KW-0812">Transmembrane</keyword>
<dbReference type="OrthoDB" id="342056at2157"/>
<proteinExistence type="predicted"/>
<dbReference type="PATRIC" id="fig|795797.18.peg.2749"/>
<dbReference type="GeneID" id="9420564"/>
<evidence type="ECO:0000313" key="3">
    <source>
        <dbReference type="Proteomes" id="UP000000390"/>
    </source>
</evidence>
<dbReference type="RefSeq" id="WP_013199535.1">
    <property type="nucleotide sequence ID" value="NC_014297.1"/>
</dbReference>
<dbReference type="eggNOG" id="arCOG06190">
    <property type="taxonomic scope" value="Archaea"/>
</dbReference>
<dbReference type="Proteomes" id="UP000000390">
    <property type="component" value="Chromosome"/>
</dbReference>
<protein>
    <submittedName>
        <fullName evidence="2">Uncharacterized protein</fullName>
    </submittedName>
</protein>
<evidence type="ECO:0000256" key="1">
    <source>
        <dbReference type="SAM" id="Phobius"/>
    </source>
</evidence>
<dbReference type="HOGENOM" id="CLU_152990_1_0_2"/>